<comment type="catalytic activity">
    <reaction evidence="3">
        <text>2 GTP = 3',3'-c-di-GMP + 2 diphosphate</text>
        <dbReference type="Rhea" id="RHEA:24898"/>
        <dbReference type="ChEBI" id="CHEBI:33019"/>
        <dbReference type="ChEBI" id="CHEBI:37565"/>
        <dbReference type="ChEBI" id="CHEBI:58805"/>
        <dbReference type="EC" id="2.7.7.65"/>
    </reaction>
</comment>
<feature type="region of interest" description="Disordered" evidence="4">
    <location>
        <begin position="343"/>
        <end position="387"/>
    </location>
</feature>
<comment type="caution">
    <text evidence="7">The sequence shown here is derived from an EMBL/GenBank/DDBJ whole genome shotgun (WGS) entry which is preliminary data.</text>
</comment>
<keyword evidence="5" id="KW-0472">Membrane</keyword>
<name>A0A3M8SNU5_9GAMM</name>
<dbReference type="Pfam" id="PF00990">
    <property type="entry name" value="GGDEF"/>
    <property type="match status" value="1"/>
</dbReference>
<comment type="cofactor">
    <cofactor evidence="1">
        <name>Mg(2+)</name>
        <dbReference type="ChEBI" id="CHEBI:18420"/>
    </cofactor>
</comment>
<keyword evidence="5" id="KW-1133">Transmembrane helix</keyword>
<dbReference type="InterPro" id="IPR043128">
    <property type="entry name" value="Rev_trsase/Diguanyl_cyclase"/>
</dbReference>
<dbReference type="PANTHER" id="PTHR45138">
    <property type="entry name" value="REGULATORY COMPONENTS OF SENSORY TRANSDUCTION SYSTEM"/>
    <property type="match status" value="1"/>
</dbReference>
<keyword evidence="8" id="KW-1185">Reference proteome</keyword>
<dbReference type="InterPro" id="IPR029787">
    <property type="entry name" value="Nucleotide_cyclase"/>
</dbReference>
<dbReference type="Proteomes" id="UP000267049">
    <property type="component" value="Unassembled WGS sequence"/>
</dbReference>
<dbReference type="SUPFAM" id="SSF55073">
    <property type="entry name" value="Nucleotide cyclase"/>
    <property type="match status" value="1"/>
</dbReference>
<dbReference type="GO" id="GO:0005886">
    <property type="term" value="C:plasma membrane"/>
    <property type="evidence" value="ECO:0007669"/>
    <property type="project" value="TreeGrafter"/>
</dbReference>
<protein>
    <recommendedName>
        <fullName evidence="2">diguanylate cyclase</fullName>
        <ecNumber evidence="2">2.7.7.65</ecNumber>
    </recommendedName>
</protein>
<dbReference type="SMART" id="SM00267">
    <property type="entry name" value="GGDEF"/>
    <property type="match status" value="1"/>
</dbReference>
<evidence type="ECO:0000313" key="7">
    <source>
        <dbReference type="EMBL" id="RNF82355.1"/>
    </source>
</evidence>
<accession>A0A3M8SNU5</accession>
<dbReference type="PANTHER" id="PTHR45138:SF9">
    <property type="entry name" value="DIGUANYLATE CYCLASE DGCM-RELATED"/>
    <property type="match status" value="1"/>
</dbReference>
<dbReference type="FunFam" id="3.30.70.270:FF:000001">
    <property type="entry name" value="Diguanylate cyclase domain protein"/>
    <property type="match status" value="1"/>
</dbReference>
<dbReference type="GO" id="GO:1902201">
    <property type="term" value="P:negative regulation of bacterial-type flagellum-dependent cell motility"/>
    <property type="evidence" value="ECO:0007669"/>
    <property type="project" value="TreeGrafter"/>
</dbReference>
<feature type="transmembrane region" description="Helical" evidence="5">
    <location>
        <begin position="93"/>
        <end position="126"/>
    </location>
</feature>
<feature type="domain" description="GGDEF" evidence="6">
    <location>
        <begin position="224"/>
        <end position="353"/>
    </location>
</feature>
<evidence type="ECO:0000256" key="3">
    <source>
        <dbReference type="ARBA" id="ARBA00034247"/>
    </source>
</evidence>
<evidence type="ECO:0000256" key="2">
    <source>
        <dbReference type="ARBA" id="ARBA00012528"/>
    </source>
</evidence>
<dbReference type="GO" id="GO:0052621">
    <property type="term" value="F:diguanylate cyclase activity"/>
    <property type="evidence" value="ECO:0007669"/>
    <property type="project" value="UniProtKB-EC"/>
</dbReference>
<dbReference type="InterPro" id="IPR000160">
    <property type="entry name" value="GGDEF_dom"/>
</dbReference>
<sequence>MRRHTYGACATSPGLIPWWSASPAGPRMSFQRLRTDFDFAILMALGSITLFGLAPFMLFRLADGQWLAFAIDSVIMLCICLALVHIWRGGSIARAALLVAATNSLGCVVVGMVLGLPGVLWAYVALIGNFLLLERRRATLASLLIIGFLIVHGGAFANVLERAMFAVTATVCAGFAFAFAYRAGLQRRQLESLAEHDPLTGAHNRRAMERELPIAIEASRRQQLPVGLAVLDLDYFKHINDAYGHEAGDRVLVDFAGLVIRATRKGDRFFRYGGEEFVLVLPGVDRRALRTVSEFLRASVAEQLRCGNERVTVSIGAATLAAGEDVAQWMARADAAMYQAKQRGRDQVVVADDPAPAEEPPPTAYRMKPRRFPLRPASPASRRPPPK</sequence>
<feature type="transmembrane region" description="Helical" evidence="5">
    <location>
        <begin position="66"/>
        <end position="87"/>
    </location>
</feature>
<evidence type="ECO:0000259" key="6">
    <source>
        <dbReference type="PROSITE" id="PS50887"/>
    </source>
</evidence>
<dbReference type="CDD" id="cd01949">
    <property type="entry name" value="GGDEF"/>
    <property type="match status" value="1"/>
</dbReference>
<dbReference type="PROSITE" id="PS50887">
    <property type="entry name" value="GGDEF"/>
    <property type="match status" value="1"/>
</dbReference>
<evidence type="ECO:0000256" key="4">
    <source>
        <dbReference type="SAM" id="MobiDB-lite"/>
    </source>
</evidence>
<proteinExistence type="predicted"/>
<evidence type="ECO:0000256" key="5">
    <source>
        <dbReference type="SAM" id="Phobius"/>
    </source>
</evidence>
<organism evidence="7 8">
    <name type="scientific">Montanilutibacter psychrotolerans</name>
    <dbReference type="NCBI Taxonomy" id="1327343"/>
    <lineage>
        <taxon>Bacteria</taxon>
        <taxon>Pseudomonadati</taxon>
        <taxon>Pseudomonadota</taxon>
        <taxon>Gammaproteobacteria</taxon>
        <taxon>Lysobacterales</taxon>
        <taxon>Lysobacteraceae</taxon>
        <taxon>Montanilutibacter</taxon>
    </lineage>
</organism>
<feature type="transmembrane region" description="Helical" evidence="5">
    <location>
        <begin position="138"/>
        <end position="157"/>
    </location>
</feature>
<keyword evidence="5" id="KW-0812">Transmembrane</keyword>
<feature type="transmembrane region" description="Helical" evidence="5">
    <location>
        <begin position="163"/>
        <end position="181"/>
    </location>
</feature>
<dbReference type="EMBL" id="RIBS01000008">
    <property type="protein sequence ID" value="RNF82355.1"/>
    <property type="molecule type" value="Genomic_DNA"/>
</dbReference>
<dbReference type="Gene3D" id="3.30.70.270">
    <property type="match status" value="1"/>
</dbReference>
<dbReference type="AlphaFoldDB" id="A0A3M8SNU5"/>
<dbReference type="GO" id="GO:0043709">
    <property type="term" value="P:cell adhesion involved in single-species biofilm formation"/>
    <property type="evidence" value="ECO:0007669"/>
    <property type="project" value="TreeGrafter"/>
</dbReference>
<dbReference type="InterPro" id="IPR050469">
    <property type="entry name" value="Diguanylate_Cyclase"/>
</dbReference>
<dbReference type="OrthoDB" id="9803824at2"/>
<evidence type="ECO:0000313" key="8">
    <source>
        <dbReference type="Proteomes" id="UP000267049"/>
    </source>
</evidence>
<dbReference type="EC" id="2.7.7.65" evidence="2"/>
<dbReference type="NCBIfam" id="TIGR00254">
    <property type="entry name" value="GGDEF"/>
    <property type="match status" value="1"/>
</dbReference>
<reference evidence="7 8" key="1">
    <citation type="submission" date="2018-11" db="EMBL/GenBank/DDBJ databases">
        <title>Lysobacter cryohumiis sp. nov., isolated from soil in the Tianshan Mountains, Xinjiang, China.</title>
        <authorList>
            <person name="Luo Y."/>
            <person name="Sheng H."/>
        </authorList>
    </citation>
    <scope>NUCLEOTIDE SEQUENCE [LARGE SCALE GENOMIC DNA]</scope>
    <source>
        <strain evidence="7 8">ZS60</strain>
    </source>
</reference>
<feature type="transmembrane region" description="Helical" evidence="5">
    <location>
        <begin position="39"/>
        <end position="59"/>
    </location>
</feature>
<gene>
    <name evidence="7" type="ORF">EER27_14480</name>
</gene>
<evidence type="ECO:0000256" key="1">
    <source>
        <dbReference type="ARBA" id="ARBA00001946"/>
    </source>
</evidence>